<keyword evidence="9" id="KW-1185">Reference proteome</keyword>
<dbReference type="Pfam" id="PF02362">
    <property type="entry name" value="B3"/>
    <property type="match status" value="4"/>
</dbReference>
<keyword evidence="3" id="KW-0238">DNA-binding</keyword>
<reference evidence="8 9" key="1">
    <citation type="submission" date="2020-12" db="EMBL/GenBank/DDBJ databases">
        <title>Concerted genomic and epigenomic changes stabilize Arabidopsis allopolyploids.</title>
        <authorList>
            <person name="Chen Z."/>
        </authorList>
    </citation>
    <scope>NUCLEOTIDE SEQUENCE [LARGE SCALE GENOMIC DNA]</scope>
    <source>
        <strain evidence="8">Allo738</strain>
        <tissue evidence="8">Leaf</tissue>
    </source>
</reference>
<feature type="compositionally biased region" description="Basic and acidic residues" evidence="6">
    <location>
        <begin position="319"/>
        <end position="334"/>
    </location>
</feature>
<dbReference type="InterPro" id="IPR005174">
    <property type="entry name" value="KIB1-4_b-propeller"/>
</dbReference>
<evidence type="ECO:0000256" key="3">
    <source>
        <dbReference type="ARBA" id="ARBA00023125"/>
    </source>
</evidence>
<evidence type="ECO:0000256" key="4">
    <source>
        <dbReference type="ARBA" id="ARBA00023163"/>
    </source>
</evidence>
<dbReference type="Pfam" id="PF00646">
    <property type="entry name" value="F-box"/>
    <property type="match status" value="1"/>
</dbReference>
<feature type="domain" description="TF-B3" evidence="7">
    <location>
        <begin position="1"/>
        <end position="66"/>
    </location>
</feature>
<keyword evidence="5" id="KW-0539">Nucleus</keyword>
<dbReference type="AlphaFoldDB" id="A0A8T2A7E8"/>
<evidence type="ECO:0000313" key="8">
    <source>
        <dbReference type="EMBL" id="KAG7567864.1"/>
    </source>
</evidence>
<gene>
    <name evidence="8" type="ORF">ISN45_Aa04g007020</name>
</gene>
<dbReference type="CDD" id="cd10017">
    <property type="entry name" value="B3_DNA"/>
    <property type="match status" value="4"/>
</dbReference>
<evidence type="ECO:0000313" key="9">
    <source>
        <dbReference type="Proteomes" id="UP000694240"/>
    </source>
</evidence>
<dbReference type="SMART" id="SM01019">
    <property type="entry name" value="B3"/>
    <property type="match status" value="4"/>
</dbReference>
<proteinExistence type="predicted"/>
<organism evidence="8 9">
    <name type="scientific">Arabidopsis thaliana x Arabidopsis arenosa</name>
    <dbReference type="NCBI Taxonomy" id="1240361"/>
    <lineage>
        <taxon>Eukaryota</taxon>
        <taxon>Viridiplantae</taxon>
        <taxon>Streptophyta</taxon>
        <taxon>Embryophyta</taxon>
        <taxon>Tracheophyta</taxon>
        <taxon>Spermatophyta</taxon>
        <taxon>Magnoliopsida</taxon>
        <taxon>eudicotyledons</taxon>
        <taxon>Gunneridae</taxon>
        <taxon>Pentapetalae</taxon>
        <taxon>rosids</taxon>
        <taxon>malvids</taxon>
        <taxon>Brassicales</taxon>
        <taxon>Brassicaceae</taxon>
        <taxon>Camelineae</taxon>
        <taxon>Arabidopsis</taxon>
    </lineage>
</organism>
<protein>
    <recommendedName>
        <fullName evidence="7">TF-B3 domain-containing protein</fullName>
    </recommendedName>
</protein>
<dbReference type="PANTHER" id="PTHR31674">
    <property type="entry name" value="B3 DOMAIN-CONTAINING PROTEIN REM-LIKE 3-RELATED"/>
    <property type="match status" value="1"/>
</dbReference>
<evidence type="ECO:0000256" key="2">
    <source>
        <dbReference type="ARBA" id="ARBA00023015"/>
    </source>
</evidence>
<dbReference type="InterPro" id="IPR001810">
    <property type="entry name" value="F-box_dom"/>
</dbReference>
<feature type="domain" description="TF-B3" evidence="7">
    <location>
        <begin position="194"/>
        <end position="290"/>
    </location>
</feature>
<evidence type="ECO:0000256" key="5">
    <source>
        <dbReference type="ARBA" id="ARBA00023242"/>
    </source>
</evidence>
<dbReference type="PROSITE" id="PS50863">
    <property type="entry name" value="B3"/>
    <property type="match status" value="4"/>
</dbReference>
<sequence length="858" mass="97553">MFLQTIPVAFFLKNIEGRDEQKTVELRSDASKITWEVKIDGQRLTDGWKEFALSHDLRIGDIVVFRQERDMCFHNLPRSFVRENGLDTRCGEIVLMNEKGGTWTLDLKGNKSYRATYIKRGWRSFCHANGLKAGSIFTFKLIQKGPTPVLRLSPKEPDELESDEESNLGKIQRRKKRKKNPSRDIESSSLDPSCFVANITRSSLRYDILYLSKRFTRANGLDTRCGEMILMNEKGRSWTLDLKRKNSCGTIYIKRGWRSFCRANGLRAGSFSTFKLIQNGRTLVLRLSPKEPQEKEEEFSESNVVESLSTEPSDEESSQDEKISQECSKNKERKSISSASQSRFVTVTLTRYNVRFSRLTLPIPFTKVNGIQNAKNMCFLDKHGVKWSTSLRFEKDRQRMRLVGGWKEFCDANGVKIGEPIMLELIWESDKSSVLKFCSKILKSANMAEPAKQQKQSSIMLDCVSKSQPSPSVMKEHTLSMPDWSLLPKELLHLISKNLEDEDYCFDVVHARSVCSSWRSSFPFPSCLLRPSYSLPSFADFPSESKDLCILEKIPLFLFRVKTPATSPSVYYLGDIGQDNSEDHTQHPSPLQCSVRMKIPGSDPTLMNMLDCQILSLGHQYRMIGWDPHSLATKFRGVAVLPLNKEGGGGGGFVVLIGYSHDLLVLRSAERRWRRLEKTSIATCSGIVTFRGRFYAFFLNGDIFVIDPYSLEATPLMPLQPLSSINYLVQSGNDELFLVEATLPDAEVIEFSRLTCRVSRLDEEAGVWVVVSDLGDRVFFFGEQGNVACSAKELPDGCGVSGNSMLFTNWPGDVIYFCKYGVPTGYVEDDLNFWRFSREYRVMIRNKSPPVVALRVER</sequence>
<feature type="domain" description="TF-B3" evidence="7">
    <location>
        <begin position="344"/>
        <end position="440"/>
    </location>
</feature>
<feature type="region of interest" description="Disordered" evidence="6">
    <location>
        <begin position="152"/>
        <end position="189"/>
    </location>
</feature>
<dbReference type="Proteomes" id="UP000694240">
    <property type="component" value="Chromosome 9"/>
</dbReference>
<comment type="caution">
    <text evidence="8">The sequence shown here is derived from an EMBL/GenBank/DDBJ whole genome shotgun (WGS) entry which is preliminary data.</text>
</comment>
<evidence type="ECO:0000256" key="6">
    <source>
        <dbReference type="SAM" id="MobiDB-lite"/>
    </source>
</evidence>
<keyword evidence="1" id="KW-0677">Repeat</keyword>
<dbReference type="Pfam" id="PF03478">
    <property type="entry name" value="Beta-prop_KIB1-4"/>
    <property type="match status" value="1"/>
</dbReference>
<feature type="region of interest" description="Disordered" evidence="6">
    <location>
        <begin position="289"/>
        <end position="334"/>
    </location>
</feature>
<dbReference type="PANTHER" id="PTHR31674:SF55">
    <property type="entry name" value="TF-B3 DOMAIN-CONTAINING PROTEIN"/>
    <property type="match status" value="1"/>
</dbReference>
<dbReference type="EMBL" id="JAEFBK010000009">
    <property type="protein sequence ID" value="KAG7567864.1"/>
    <property type="molecule type" value="Genomic_DNA"/>
</dbReference>
<keyword evidence="4" id="KW-0804">Transcription</keyword>
<dbReference type="InterPro" id="IPR039218">
    <property type="entry name" value="REM_fam"/>
</dbReference>
<accession>A0A8T2A7E8</accession>
<dbReference type="FunFam" id="2.40.330.10:FF:000009">
    <property type="entry name" value="Transcriptional factor B3 family protein"/>
    <property type="match status" value="1"/>
</dbReference>
<dbReference type="InterPro" id="IPR003340">
    <property type="entry name" value="B3_DNA-bd"/>
</dbReference>
<feature type="compositionally biased region" description="Basic residues" evidence="6">
    <location>
        <begin position="171"/>
        <end position="180"/>
    </location>
</feature>
<feature type="domain" description="TF-B3" evidence="7">
    <location>
        <begin position="76"/>
        <end position="155"/>
    </location>
</feature>
<evidence type="ECO:0000259" key="7">
    <source>
        <dbReference type="PROSITE" id="PS50863"/>
    </source>
</evidence>
<evidence type="ECO:0000256" key="1">
    <source>
        <dbReference type="ARBA" id="ARBA00022737"/>
    </source>
</evidence>
<dbReference type="GO" id="GO:0003677">
    <property type="term" value="F:DNA binding"/>
    <property type="evidence" value="ECO:0007669"/>
    <property type="project" value="UniProtKB-KW"/>
</dbReference>
<name>A0A8T2A7E8_9BRAS</name>
<keyword evidence="2" id="KW-0805">Transcription regulation</keyword>